<protein>
    <recommendedName>
        <fullName evidence="3">Restriction endonuclease type IV Mrr domain-containing protein</fullName>
    </recommendedName>
</protein>
<reference evidence="1 2" key="1">
    <citation type="submission" date="2018-03" db="EMBL/GenBank/DDBJ databases">
        <title>Alkalicoccus saliphilus sp. nov., isolated from a mineral pool.</title>
        <authorList>
            <person name="Zhao B."/>
        </authorList>
    </citation>
    <scope>NUCLEOTIDE SEQUENCE [LARGE SCALE GENOMIC DNA]</scope>
    <source>
        <strain evidence="1 2">6AG</strain>
    </source>
</reference>
<dbReference type="RefSeq" id="WP_107585043.1">
    <property type="nucleotide sequence ID" value="NZ_PZJJ01000014.1"/>
</dbReference>
<dbReference type="OrthoDB" id="9182727at2"/>
<evidence type="ECO:0008006" key="3">
    <source>
        <dbReference type="Google" id="ProtNLM"/>
    </source>
</evidence>
<gene>
    <name evidence="1" type="ORF">C6Y45_09790</name>
</gene>
<accession>A0A2T4U5V2</accession>
<dbReference type="EMBL" id="PZJJ01000014">
    <property type="protein sequence ID" value="PTL38774.1"/>
    <property type="molecule type" value="Genomic_DNA"/>
</dbReference>
<dbReference type="Proteomes" id="UP000240509">
    <property type="component" value="Unassembled WGS sequence"/>
</dbReference>
<dbReference type="AlphaFoldDB" id="A0A2T4U5V2"/>
<organism evidence="1 2">
    <name type="scientific">Alkalicoccus saliphilus</name>
    <dbReference type="NCBI Taxonomy" id="200989"/>
    <lineage>
        <taxon>Bacteria</taxon>
        <taxon>Bacillati</taxon>
        <taxon>Bacillota</taxon>
        <taxon>Bacilli</taxon>
        <taxon>Bacillales</taxon>
        <taxon>Bacillaceae</taxon>
        <taxon>Alkalicoccus</taxon>
    </lineage>
</organism>
<comment type="caution">
    <text evidence="1">The sequence shown here is derived from an EMBL/GenBank/DDBJ whole genome shotgun (WGS) entry which is preliminary data.</text>
</comment>
<evidence type="ECO:0000313" key="1">
    <source>
        <dbReference type="EMBL" id="PTL38774.1"/>
    </source>
</evidence>
<proteinExistence type="predicted"/>
<sequence>MKIAVESLKGYLLEEAAAYLIKNTGFDLLVEEEQDPSSLRNTGTGLHVRGLGVEHQADVLGQLQWMPAFTYPVRLFLEAEFRSGKTSIKTIRSAVATISDLNQRYMTTADSNTPLKRCTYNYAVFSASGFSRSAVEMALAHQISLVDLSSGSFRALLSEIASAAEDIHRFASGSSEGEGSSSEHRYVFIQSLRKYLRHEFGTWTGEKRPEPLSLLEEEDPVQNRLKQMSDVIRKEYGEVFAAVPNAPFLLILKAENAEDFRNYASAYPTHRVKIRSVRSGNEGKLWEITPEKVENYHLSVLMPEQLHDLIMNSGSSVKPSWNSQKPLLSCLTVYRHTPEKDEIIRLEYNPDEIEGPLL</sequence>
<name>A0A2T4U5V2_9BACI</name>
<evidence type="ECO:0000313" key="2">
    <source>
        <dbReference type="Proteomes" id="UP000240509"/>
    </source>
</evidence>
<keyword evidence="2" id="KW-1185">Reference proteome</keyword>